<gene>
    <name evidence="10" type="ORF">NAF29_14495</name>
</gene>
<evidence type="ECO:0000313" key="11">
    <source>
        <dbReference type="Proteomes" id="UP001165393"/>
    </source>
</evidence>
<sequence>MQFSETLRHGQHYMEAWPMRSELAVVLPENQIMRATRFGQKIVPLLAIISVALPVGMNSPDMLPSGIATALFMFSLPVQSLYWLGKRSQSPLPSSLRGWYQEIHQTLSEKNKATQPCKSTPKFVDLAEILKQSFSTLDKSTQRNR</sequence>
<keyword evidence="6 9" id="KW-0812">Transmembrane</keyword>
<evidence type="ECO:0000256" key="4">
    <source>
        <dbReference type="ARBA" id="ARBA00022475"/>
    </source>
</evidence>
<dbReference type="GO" id="GO:0005886">
    <property type="term" value="C:plasma membrane"/>
    <property type="evidence" value="ECO:0007669"/>
    <property type="project" value="UniProtKB-SubCell"/>
</dbReference>
<keyword evidence="8 9" id="KW-0472">Membrane</keyword>
<evidence type="ECO:0000313" key="10">
    <source>
        <dbReference type="EMBL" id="MCM2680862.1"/>
    </source>
</evidence>
<feature type="transmembrane region" description="Helical" evidence="9">
    <location>
        <begin position="38"/>
        <end position="57"/>
    </location>
</feature>
<evidence type="ECO:0000256" key="7">
    <source>
        <dbReference type="ARBA" id="ARBA00022989"/>
    </source>
</evidence>
<keyword evidence="4" id="KW-1003">Cell membrane</keyword>
<organism evidence="10 11">
    <name type="scientific">Echinimonas agarilytica</name>
    <dbReference type="NCBI Taxonomy" id="1215918"/>
    <lineage>
        <taxon>Bacteria</taxon>
        <taxon>Pseudomonadati</taxon>
        <taxon>Pseudomonadota</taxon>
        <taxon>Gammaproteobacteria</taxon>
        <taxon>Alteromonadales</taxon>
        <taxon>Echinimonadaceae</taxon>
        <taxon>Echinimonas</taxon>
    </lineage>
</organism>
<evidence type="ECO:0000256" key="3">
    <source>
        <dbReference type="ARBA" id="ARBA00018831"/>
    </source>
</evidence>
<dbReference type="Pfam" id="PF04217">
    <property type="entry name" value="DUF412"/>
    <property type="match status" value="1"/>
</dbReference>
<accession>A0AA41W7T5</accession>
<name>A0AA41W7T5_9GAMM</name>
<dbReference type="EMBL" id="JAMQGP010000007">
    <property type="protein sequence ID" value="MCM2680862.1"/>
    <property type="molecule type" value="Genomic_DNA"/>
</dbReference>
<feature type="transmembrane region" description="Helical" evidence="9">
    <location>
        <begin position="63"/>
        <end position="84"/>
    </location>
</feature>
<reference evidence="10 11" key="1">
    <citation type="journal article" date="2013" name="Antonie Van Leeuwenhoek">
        <title>Echinimonas agarilytica gen. nov., sp. nov., a new gammaproteobacterium isolated from the sea urchin Strongylocentrotus intermedius.</title>
        <authorList>
            <person name="Nedashkovskaya O.I."/>
            <person name="Stenkova A.M."/>
            <person name="Zhukova N.V."/>
            <person name="Van Trappen S."/>
            <person name="Lee J.S."/>
            <person name="Kim S.B."/>
        </authorList>
    </citation>
    <scope>NUCLEOTIDE SEQUENCE [LARGE SCALE GENOMIC DNA]</scope>
    <source>
        <strain evidence="10 11">KMM 6351</strain>
    </source>
</reference>
<evidence type="ECO:0000256" key="1">
    <source>
        <dbReference type="ARBA" id="ARBA00004429"/>
    </source>
</evidence>
<evidence type="ECO:0000256" key="9">
    <source>
        <dbReference type="SAM" id="Phobius"/>
    </source>
</evidence>
<comment type="similarity">
    <text evidence="2">Belongs to the UPF0208 family.</text>
</comment>
<proteinExistence type="inferred from homology"/>
<keyword evidence="5" id="KW-0997">Cell inner membrane</keyword>
<comment type="caution">
    <text evidence="10">The sequence shown here is derived from an EMBL/GenBank/DDBJ whole genome shotgun (WGS) entry which is preliminary data.</text>
</comment>
<protein>
    <recommendedName>
        <fullName evidence="3">UPF0208 membrane protein YfbV</fullName>
    </recommendedName>
</protein>
<dbReference type="AlphaFoldDB" id="A0AA41W7T5"/>
<evidence type="ECO:0000256" key="6">
    <source>
        <dbReference type="ARBA" id="ARBA00022692"/>
    </source>
</evidence>
<keyword evidence="7 9" id="KW-1133">Transmembrane helix</keyword>
<dbReference type="NCBIfam" id="NF002493">
    <property type="entry name" value="PRK01816.1"/>
    <property type="match status" value="1"/>
</dbReference>
<dbReference type="Proteomes" id="UP001165393">
    <property type="component" value="Unassembled WGS sequence"/>
</dbReference>
<evidence type="ECO:0000256" key="5">
    <source>
        <dbReference type="ARBA" id="ARBA00022519"/>
    </source>
</evidence>
<dbReference type="RefSeq" id="WP_251262336.1">
    <property type="nucleotide sequence ID" value="NZ_JAMQGP010000007.1"/>
</dbReference>
<evidence type="ECO:0000256" key="8">
    <source>
        <dbReference type="ARBA" id="ARBA00023136"/>
    </source>
</evidence>
<keyword evidence="11" id="KW-1185">Reference proteome</keyword>
<dbReference type="InterPro" id="IPR007334">
    <property type="entry name" value="UPF0208"/>
</dbReference>
<evidence type="ECO:0000256" key="2">
    <source>
        <dbReference type="ARBA" id="ARBA00009474"/>
    </source>
</evidence>
<comment type="subcellular location">
    <subcellularLocation>
        <location evidence="1">Cell inner membrane</location>
        <topology evidence="1">Multi-pass membrane protein</topology>
    </subcellularLocation>
</comment>